<dbReference type="PANTHER" id="PTHR38435">
    <property type="match status" value="1"/>
</dbReference>
<dbReference type="SUPFAM" id="SSF51445">
    <property type="entry name" value="(Trans)glycosidases"/>
    <property type="match status" value="1"/>
</dbReference>
<dbReference type="InterPro" id="IPR008589">
    <property type="entry name" value="MupG"/>
</dbReference>
<feature type="domain" description="6-phospho-N-acetylmuramidase N-terminal" evidence="2">
    <location>
        <begin position="2"/>
        <end position="233"/>
    </location>
</feature>
<dbReference type="PANTHER" id="PTHR38435:SF2">
    <property type="entry name" value="DUF871 DOMAIN-CONTAINING PROTEIN"/>
    <property type="match status" value="1"/>
</dbReference>
<dbReference type="Gene3D" id="2.40.100.10">
    <property type="entry name" value="Cyclophilin-like"/>
    <property type="match status" value="1"/>
</dbReference>
<dbReference type="Gene3D" id="3.20.20.70">
    <property type="entry name" value="Aldolase class I"/>
    <property type="match status" value="1"/>
</dbReference>
<dbReference type="RefSeq" id="WP_086951234.1">
    <property type="nucleotide sequence ID" value="NZ_FWFD01000008.1"/>
</dbReference>
<sequence>MFGFSVFLGSDMSQETEDYLIEMTQNGFVGIFTSMHIPEDDQSQYVSRITHLGNLAKEHGLNLMVDISTKGLATLGMDINGDLNKIKEFGITGLRMDYGIPMETIAHVSHQLTVGLNASTLSLNDIAELKKHGAQFSNMEFWHNYYPRVETGLERDDFIKKNVWLKELGGKIISFTPGDKVLRGPLFCGLPTLEEHRFRHPLAAGIDMLTECLVDEVYIGDEQLSIETMNQFKHYQEHQIIQLNSQFYTEDYQELLTDVHTNRMDTARDVVRSQEARFKKLPFINQINTIERFKGAITLDNHLYGRYAGELQIVKNELAADPRVNVMGKVIDKDLDLIKWITAGQKYQFIRKD</sequence>
<dbReference type="Pfam" id="PF05913">
    <property type="entry name" value="MupG_C"/>
    <property type="match status" value="1"/>
</dbReference>
<dbReference type="AlphaFoldDB" id="A0A1X6WMZ4"/>
<dbReference type="EMBL" id="FWFD01000008">
    <property type="protein sequence ID" value="SLM85602.1"/>
    <property type="molecule type" value="Genomic_DNA"/>
</dbReference>
<dbReference type="InterPro" id="IPR013785">
    <property type="entry name" value="Aldolase_TIM"/>
</dbReference>
<evidence type="ECO:0000259" key="1">
    <source>
        <dbReference type="Pfam" id="PF05913"/>
    </source>
</evidence>
<evidence type="ECO:0000313" key="3">
    <source>
        <dbReference type="EMBL" id="SLM85602.1"/>
    </source>
</evidence>
<accession>A0A1X6WMZ4</accession>
<keyword evidence="4" id="KW-1185">Reference proteome</keyword>
<dbReference type="InterPro" id="IPR043894">
    <property type="entry name" value="MupG_C"/>
</dbReference>
<reference evidence="4" key="1">
    <citation type="submission" date="2017-02" db="EMBL/GenBank/DDBJ databases">
        <authorList>
            <person name="Dridi B."/>
        </authorList>
    </citation>
    <scope>NUCLEOTIDE SEQUENCE [LARGE SCALE GENOMIC DNA]</scope>
    <source>
        <strain evidence="4">bH819</strain>
    </source>
</reference>
<evidence type="ECO:0000259" key="2">
    <source>
        <dbReference type="Pfam" id="PF19200"/>
    </source>
</evidence>
<proteinExistence type="predicted"/>
<dbReference type="InterPro" id="IPR029000">
    <property type="entry name" value="Cyclophilin-like_dom_sf"/>
</dbReference>
<evidence type="ECO:0008006" key="5">
    <source>
        <dbReference type="Google" id="ProtNLM"/>
    </source>
</evidence>
<dbReference type="Proteomes" id="UP000195918">
    <property type="component" value="Unassembled WGS sequence"/>
</dbReference>
<dbReference type="InterPro" id="IPR017853">
    <property type="entry name" value="GH"/>
</dbReference>
<name>A0A1X6WMZ4_9ENTE</name>
<dbReference type="InterPro" id="IPR043797">
    <property type="entry name" value="MupG_N"/>
</dbReference>
<feature type="domain" description="6-phospho-N-acetylmuramidase C-terminal" evidence="1">
    <location>
        <begin position="246"/>
        <end position="349"/>
    </location>
</feature>
<organism evidence="3 4">
    <name type="scientific">Vagococcus fluvialis bH819</name>
    <dbReference type="NCBI Taxonomy" id="1255619"/>
    <lineage>
        <taxon>Bacteria</taxon>
        <taxon>Bacillati</taxon>
        <taxon>Bacillota</taxon>
        <taxon>Bacilli</taxon>
        <taxon>Lactobacillales</taxon>
        <taxon>Enterococcaceae</taxon>
        <taxon>Vagococcus</taxon>
    </lineage>
</organism>
<evidence type="ECO:0000313" key="4">
    <source>
        <dbReference type="Proteomes" id="UP000195918"/>
    </source>
</evidence>
<dbReference type="OrthoDB" id="5809921at2"/>
<dbReference type="Pfam" id="PF19200">
    <property type="entry name" value="MupG_N"/>
    <property type="match status" value="1"/>
</dbReference>
<gene>
    <name evidence="3" type="ORF">FM121_05840</name>
</gene>
<protein>
    <recommendedName>
        <fullName evidence="5">Outer surface protein, cellobiose operon</fullName>
    </recommendedName>
</protein>
<dbReference type="SUPFAM" id="SSF50891">
    <property type="entry name" value="Cyclophilin-like"/>
    <property type="match status" value="1"/>
</dbReference>